<keyword evidence="4" id="KW-1185">Reference proteome</keyword>
<dbReference type="EMBL" id="ML170156">
    <property type="protein sequence ID" value="TDL29225.1"/>
    <property type="molecule type" value="Genomic_DNA"/>
</dbReference>
<feature type="compositionally biased region" description="Basic and acidic residues" evidence="1">
    <location>
        <begin position="112"/>
        <end position="128"/>
    </location>
</feature>
<sequence>MKLTRSSANDVENQREPLLRANQPSYSPIPTPQAIAKPEISKDRSALSWKIALMIFGLLLFGAVIVHSAIDHRTPQERERARWELEREREAHNKEHEQWERDRFERNREIEQRRKEEEERKKATEKSNYRNSGMHWGEPRPLRRVEYGIREYTTRLLDVPFAYDRRKGCEYIPVTINGFTFETPTYCDDQGLGSGVFGHWQLLNQTICMPYWDKWFKDVGCSGLGSGKRRLEARLLDLQNGDDRNRMCETTPAIIHGVHYPSPIHCHDYGIRSGMYGIWDIDDPKCLY</sequence>
<reference evidence="3 4" key="1">
    <citation type="submission" date="2018-06" db="EMBL/GenBank/DDBJ databases">
        <title>A transcriptomic atlas of mushroom development highlights an independent origin of complex multicellularity.</title>
        <authorList>
            <consortium name="DOE Joint Genome Institute"/>
            <person name="Krizsan K."/>
            <person name="Almasi E."/>
            <person name="Merenyi Z."/>
            <person name="Sahu N."/>
            <person name="Viragh M."/>
            <person name="Koszo T."/>
            <person name="Mondo S."/>
            <person name="Kiss B."/>
            <person name="Balint B."/>
            <person name="Kues U."/>
            <person name="Barry K."/>
            <person name="Hegedus J.C."/>
            <person name="Henrissat B."/>
            <person name="Johnson J."/>
            <person name="Lipzen A."/>
            <person name="Ohm R."/>
            <person name="Nagy I."/>
            <person name="Pangilinan J."/>
            <person name="Yan J."/>
            <person name="Xiong Y."/>
            <person name="Grigoriev I.V."/>
            <person name="Hibbett D.S."/>
            <person name="Nagy L.G."/>
        </authorList>
    </citation>
    <scope>NUCLEOTIDE SEQUENCE [LARGE SCALE GENOMIC DNA]</scope>
    <source>
        <strain evidence="3 4">SZMC22713</strain>
    </source>
</reference>
<accession>A0A4R5XF85</accession>
<dbReference type="AlphaFoldDB" id="A0A4R5XF85"/>
<feature type="compositionally biased region" description="Polar residues" evidence="1">
    <location>
        <begin position="1"/>
        <end position="11"/>
    </location>
</feature>
<feature type="region of interest" description="Disordered" evidence="1">
    <location>
        <begin position="112"/>
        <end position="135"/>
    </location>
</feature>
<organism evidence="3 4">
    <name type="scientific">Rickenella mellea</name>
    <dbReference type="NCBI Taxonomy" id="50990"/>
    <lineage>
        <taxon>Eukaryota</taxon>
        <taxon>Fungi</taxon>
        <taxon>Dikarya</taxon>
        <taxon>Basidiomycota</taxon>
        <taxon>Agaricomycotina</taxon>
        <taxon>Agaricomycetes</taxon>
        <taxon>Hymenochaetales</taxon>
        <taxon>Rickenellaceae</taxon>
        <taxon>Rickenella</taxon>
    </lineage>
</organism>
<proteinExistence type="predicted"/>
<feature type="transmembrane region" description="Helical" evidence="2">
    <location>
        <begin position="51"/>
        <end position="70"/>
    </location>
</feature>
<feature type="region of interest" description="Disordered" evidence="1">
    <location>
        <begin position="1"/>
        <end position="41"/>
    </location>
</feature>
<name>A0A4R5XF85_9AGAM</name>
<dbReference type="OrthoDB" id="3153758at2759"/>
<dbReference type="VEuPathDB" id="FungiDB:BD410DRAFT_779557"/>
<keyword evidence="2" id="KW-1133">Transmembrane helix</keyword>
<evidence type="ECO:0000256" key="2">
    <source>
        <dbReference type="SAM" id="Phobius"/>
    </source>
</evidence>
<evidence type="ECO:0000313" key="3">
    <source>
        <dbReference type="EMBL" id="TDL29225.1"/>
    </source>
</evidence>
<dbReference type="Proteomes" id="UP000294933">
    <property type="component" value="Unassembled WGS sequence"/>
</dbReference>
<keyword evidence="2" id="KW-0472">Membrane</keyword>
<keyword evidence="2" id="KW-0812">Transmembrane</keyword>
<gene>
    <name evidence="3" type="ORF">BD410DRAFT_779557</name>
</gene>
<protein>
    <submittedName>
        <fullName evidence="3">Uncharacterized protein</fullName>
    </submittedName>
</protein>
<evidence type="ECO:0000256" key="1">
    <source>
        <dbReference type="SAM" id="MobiDB-lite"/>
    </source>
</evidence>
<dbReference type="STRING" id="50990.A0A4R5XF85"/>
<evidence type="ECO:0000313" key="4">
    <source>
        <dbReference type="Proteomes" id="UP000294933"/>
    </source>
</evidence>